<gene>
    <name evidence="1" type="ORF">Cvel_7557</name>
</gene>
<reference evidence="1" key="1">
    <citation type="submission" date="2014-11" db="EMBL/GenBank/DDBJ databases">
        <authorList>
            <person name="Otto D Thomas"/>
            <person name="Naeem Raeece"/>
        </authorList>
    </citation>
    <scope>NUCLEOTIDE SEQUENCE</scope>
</reference>
<name>A0A0G4HMY7_9ALVE</name>
<sequence>MVGEVVKEKRVAEVVMRHIQHQVGRILGGLPVVKQGGAQERTGCGISALQVHVPAGDEILMAMKAAMAVSSPVVLLTARAIYDHWREKELIVRSLGRFPKGSIIFEGQPAVLKRVISEVGHEWVFQVPRGQPVSQEWEALLIDKGS</sequence>
<protein>
    <submittedName>
        <fullName evidence="1">Uncharacterized protein</fullName>
    </submittedName>
</protein>
<evidence type="ECO:0000313" key="1">
    <source>
        <dbReference type="EMBL" id="CEM45524.1"/>
    </source>
</evidence>
<dbReference type="EMBL" id="CDMZ01003209">
    <property type="protein sequence ID" value="CEM45524.1"/>
    <property type="molecule type" value="Genomic_DNA"/>
</dbReference>
<dbReference type="PhylomeDB" id="A0A0G4HMY7"/>
<accession>A0A0G4HMY7</accession>
<dbReference type="AlphaFoldDB" id="A0A0G4HMY7"/>
<proteinExistence type="predicted"/>
<organism evidence="1">
    <name type="scientific">Chromera velia CCMP2878</name>
    <dbReference type="NCBI Taxonomy" id="1169474"/>
    <lineage>
        <taxon>Eukaryota</taxon>
        <taxon>Sar</taxon>
        <taxon>Alveolata</taxon>
        <taxon>Colpodellida</taxon>
        <taxon>Chromeraceae</taxon>
        <taxon>Chromera</taxon>
    </lineage>
</organism>
<dbReference type="VEuPathDB" id="CryptoDB:Cvel_7557"/>